<keyword evidence="3" id="KW-1185">Reference proteome</keyword>
<gene>
    <name evidence="2" type="ORF">EV189_1507</name>
</gene>
<feature type="transmembrane region" description="Helical" evidence="1">
    <location>
        <begin position="116"/>
        <end position="132"/>
    </location>
</feature>
<feature type="transmembrane region" description="Helical" evidence="1">
    <location>
        <begin position="144"/>
        <end position="164"/>
    </location>
</feature>
<sequence>MIDWRSPLARTWYAVTALAAGVGLVMQAFVTAAHEGGHFTSTPARVLNLLFFFTIESNVLVLLTHAVLAAAPRVLPAWFAVVRLAGLVAISLTGVVYHAVLKDLLDLSGAAKASDVLLHTVSPLLTVVGWLASGPRGQATVPRALRAAVFPVAYLVVTLARGPLTGDWYPYPFLDVQDHGYARVLANAVVVAVVFFALAGAYAALDRGLDRALAGRAAPRDRFEGRRTGRREG</sequence>
<keyword evidence="1" id="KW-0812">Transmembrane</keyword>
<feature type="transmembrane region" description="Helical" evidence="1">
    <location>
        <begin position="184"/>
        <end position="205"/>
    </location>
</feature>
<dbReference type="EMBL" id="SGXD01000002">
    <property type="protein sequence ID" value="RZS89734.1"/>
    <property type="molecule type" value="Genomic_DNA"/>
</dbReference>
<dbReference type="InterPro" id="IPR049713">
    <property type="entry name" value="Pr6Pr-like"/>
</dbReference>
<evidence type="ECO:0000313" key="3">
    <source>
        <dbReference type="Proteomes" id="UP000293638"/>
    </source>
</evidence>
<keyword evidence="1" id="KW-0472">Membrane</keyword>
<organism evidence="2 3">
    <name type="scientific">Motilibacter rhizosphaerae</name>
    <dbReference type="NCBI Taxonomy" id="598652"/>
    <lineage>
        <taxon>Bacteria</taxon>
        <taxon>Bacillati</taxon>
        <taxon>Actinomycetota</taxon>
        <taxon>Actinomycetes</taxon>
        <taxon>Motilibacterales</taxon>
        <taxon>Motilibacteraceae</taxon>
        <taxon>Motilibacter</taxon>
    </lineage>
</organism>
<feature type="transmembrane region" description="Helical" evidence="1">
    <location>
        <begin position="46"/>
        <end position="68"/>
    </location>
</feature>
<proteinExistence type="predicted"/>
<feature type="transmembrane region" description="Helical" evidence="1">
    <location>
        <begin position="75"/>
        <end position="96"/>
    </location>
</feature>
<dbReference type="Proteomes" id="UP000293638">
    <property type="component" value="Unassembled WGS sequence"/>
</dbReference>
<evidence type="ECO:0000256" key="1">
    <source>
        <dbReference type="SAM" id="Phobius"/>
    </source>
</evidence>
<reference evidence="2 3" key="1">
    <citation type="submission" date="2019-02" db="EMBL/GenBank/DDBJ databases">
        <title>Genomic Encyclopedia of Type Strains, Phase IV (KMG-IV): sequencing the most valuable type-strain genomes for metagenomic binning, comparative biology and taxonomic classification.</title>
        <authorList>
            <person name="Goeker M."/>
        </authorList>
    </citation>
    <scope>NUCLEOTIDE SEQUENCE [LARGE SCALE GENOMIC DNA]</scope>
    <source>
        <strain evidence="2 3">DSM 45622</strain>
    </source>
</reference>
<comment type="caution">
    <text evidence="2">The sequence shown here is derived from an EMBL/GenBank/DDBJ whole genome shotgun (WGS) entry which is preliminary data.</text>
</comment>
<feature type="transmembrane region" description="Helical" evidence="1">
    <location>
        <begin position="12"/>
        <end position="34"/>
    </location>
</feature>
<dbReference type="RefSeq" id="WP_196788536.1">
    <property type="nucleotide sequence ID" value="NZ_SGXD01000002.1"/>
</dbReference>
<dbReference type="NCBIfam" id="NF038065">
    <property type="entry name" value="Pr6Pr"/>
    <property type="match status" value="1"/>
</dbReference>
<evidence type="ECO:0008006" key="4">
    <source>
        <dbReference type="Google" id="ProtNLM"/>
    </source>
</evidence>
<name>A0A4Q7NS27_9ACTN</name>
<accession>A0A4Q7NS27</accession>
<keyword evidence="1" id="KW-1133">Transmembrane helix</keyword>
<protein>
    <recommendedName>
        <fullName evidence="4">FAR-17a/AIG1-like protein</fullName>
    </recommendedName>
</protein>
<dbReference type="AlphaFoldDB" id="A0A4Q7NS27"/>
<evidence type="ECO:0000313" key="2">
    <source>
        <dbReference type="EMBL" id="RZS89734.1"/>
    </source>
</evidence>